<feature type="compositionally biased region" description="Polar residues" evidence="11">
    <location>
        <begin position="473"/>
        <end position="494"/>
    </location>
</feature>
<dbReference type="InterPro" id="IPR001879">
    <property type="entry name" value="GPCR_2_extracellular_dom"/>
</dbReference>
<evidence type="ECO:0000256" key="4">
    <source>
        <dbReference type="ARBA" id="ARBA00022692"/>
    </source>
</evidence>
<feature type="transmembrane region" description="Helical" evidence="12">
    <location>
        <begin position="385"/>
        <end position="406"/>
    </location>
</feature>
<feature type="transmembrane region" description="Helical" evidence="12">
    <location>
        <begin position="268"/>
        <end position="291"/>
    </location>
</feature>
<dbReference type="SUPFAM" id="SSF81321">
    <property type="entry name" value="Family A G protein-coupled receptor-like"/>
    <property type="match status" value="1"/>
</dbReference>
<dbReference type="InterPro" id="IPR050332">
    <property type="entry name" value="GPCR_2"/>
</dbReference>
<evidence type="ECO:0000256" key="2">
    <source>
        <dbReference type="ARBA" id="ARBA00005314"/>
    </source>
</evidence>
<dbReference type="Proteomes" id="UP001497497">
    <property type="component" value="Unassembled WGS sequence"/>
</dbReference>
<feature type="transmembrane region" description="Helical" evidence="12">
    <location>
        <begin position="311"/>
        <end position="332"/>
    </location>
</feature>
<comment type="caution">
    <text evidence="15">The sequence shown here is derived from an EMBL/GenBank/DDBJ whole genome shotgun (WGS) entry which is preliminary data.</text>
</comment>
<dbReference type="PRINTS" id="PR00249">
    <property type="entry name" value="GPCRSECRETIN"/>
</dbReference>
<dbReference type="Pfam" id="PF02793">
    <property type="entry name" value="HRM"/>
    <property type="match status" value="1"/>
</dbReference>
<feature type="region of interest" description="Disordered" evidence="11">
    <location>
        <begin position="442"/>
        <end position="494"/>
    </location>
</feature>
<name>A0AAV2H233_LYMST</name>
<evidence type="ECO:0000256" key="5">
    <source>
        <dbReference type="ARBA" id="ARBA00022989"/>
    </source>
</evidence>
<feature type="domain" description="G-protein coupled receptors family 2 profile 2" evidence="14">
    <location>
        <begin position="141"/>
        <end position="407"/>
    </location>
</feature>
<dbReference type="PANTHER" id="PTHR45620:SF1">
    <property type="entry name" value="G-PROTEIN COUPLED RECEPTORS FAMILY 2 PROFILE 2 DOMAIN-CONTAINING PROTEIN"/>
    <property type="match status" value="1"/>
</dbReference>
<dbReference type="InterPro" id="IPR017981">
    <property type="entry name" value="GPCR_2-like_7TM"/>
</dbReference>
<keyword evidence="10" id="KW-0807">Transducer</keyword>
<dbReference type="GO" id="GO:0007188">
    <property type="term" value="P:adenylate cyclase-modulating G protein-coupled receptor signaling pathway"/>
    <property type="evidence" value="ECO:0007669"/>
    <property type="project" value="TreeGrafter"/>
</dbReference>
<organism evidence="15 16">
    <name type="scientific">Lymnaea stagnalis</name>
    <name type="common">Great pond snail</name>
    <name type="synonym">Helix stagnalis</name>
    <dbReference type="NCBI Taxonomy" id="6523"/>
    <lineage>
        <taxon>Eukaryota</taxon>
        <taxon>Metazoa</taxon>
        <taxon>Spiralia</taxon>
        <taxon>Lophotrochozoa</taxon>
        <taxon>Mollusca</taxon>
        <taxon>Gastropoda</taxon>
        <taxon>Heterobranchia</taxon>
        <taxon>Euthyneura</taxon>
        <taxon>Panpulmonata</taxon>
        <taxon>Hygrophila</taxon>
        <taxon>Lymnaeoidea</taxon>
        <taxon>Lymnaeidae</taxon>
        <taxon>Lymnaea</taxon>
    </lineage>
</organism>
<evidence type="ECO:0000256" key="1">
    <source>
        <dbReference type="ARBA" id="ARBA00004651"/>
    </source>
</evidence>
<proteinExistence type="inferred from homology"/>
<dbReference type="PROSITE" id="PS00649">
    <property type="entry name" value="G_PROTEIN_RECEP_F2_1"/>
    <property type="match status" value="1"/>
</dbReference>
<evidence type="ECO:0000256" key="8">
    <source>
        <dbReference type="ARBA" id="ARBA00023170"/>
    </source>
</evidence>
<evidence type="ECO:0000256" key="3">
    <source>
        <dbReference type="ARBA" id="ARBA00022475"/>
    </source>
</evidence>
<dbReference type="EMBL" id="CAXITT010000021">
    <property type="protein sequence ID" value="CAL1527690.1"/>
    <property type="molecule type" value="Genomic_DNA"/>
</dbReference>
<dbReference type="GO" id="GO:0017046">
    <property type="term" value="F:peptide hormone binding"/>
    <property type="evidence" value="ECO:0007669"/>
    <property type="project" value="TreeGrafter"/>
</dbReference>
<dbReference type="GO" id="GO:0008528">
    <property type="term" value="F:G protein-coupled peptide receptor activity"/>
    <property type="evidence" value="ECO:0007669"/>
    <property type="project" value="TreeGrafter"/>
</dbReference>
<reference evidence="15 16" key="1">
    <citation type="submission" date="2024-04" db="EMBL/GenBank/DDBJ databases">
        <authorList>
            <consortium name="Genoscope - CEA"/>
            <person name="William W."/>
        </authorList>
    </citation>
    <scope>NUCLEOTIDE SEQUENCE [LARGE SCALE GENOMIC DNA]</scope>
</reference>
<evidence type="ECO:0000313" key="15">
    <source>
        <dbReference type="EMBL" id="CAL1527690.1"/>
    </source>
</evidence>
<feature type="transmembrane region" description="Helical" evidence="12">
    <location>
        <begin position="232"/>
        <end position="261"/>
    </location>
</feature>
<dbReference type="Gene3D" id="4.10.1240.10">
    <property type="entry name" value="GPCR, family 2, extracellular hormone receptor domain"/>
    <property type="match status" value="1"/>
</dbReference>
<dbReference type="PROSITE" id="PS50227">
    <property type="entry name" value="G_PROTEIN_RECEP_F2_3"/>
    <property type="match status" value="1"/>
</dbReference>
<evidence type="ECO:0000259" key="14">
    <source>
        <dbReference type="PROSITE" id="PS50261"/>
    </source>
</evidence>
<dbReference type="Gene3D" id="1.20.1070.10">
    <property type="entry name" value="Rhodopsin 7-helix transmembrane proteins"/>
    <property type="match status" value="1"/>
</dbReference>
<keyword evidence="6" id="KW-0297">G-protein coupled receptor</keyword>
<keyword evidence="9" id="KW-0325">Glycoprotein</keyword>
<accession>A0AAV2H233</accession>
<gene>
    <name evidence="15" type="ORF">GSLYS_00001860001</name>
</gene>
<dbReference type="GO" id="GO:0005886">
    <property type="term" value="C:plasma membrane"/>
    <property type="evidence" value="ECO:0007669"/>
    <property type="project" value="UniProtKB-SubCell"/>
</dbReference>
<feature type="transmembrane region" description="Helical" evidence="12">
    <location>
        <begin position="143"/>
        <end position="166"/>
    </location>
</feature>
<dbReference type="PROSITE" id="PS00650">
    <property type="entry name" value="G_PROTEIN_RECEP_F2_2"/>
    <property type="match status" value="1"/>
</dbReference>
<sequence>MPVEYILYLSGHENKTSLPALPHHVSVLSKDEQMKRLYAEKERCDLNNALEPYQLAAPFCNRTWDSITCWPDTPAGHVARQPCPHYINMFDQGELVTRRCTENGTWWVNPLTDQPWSNYSACIKSTNEKVPQLIEEHMQGVKLMYTIGYSLSLTTLILALTIMVYFKRLHCPRNIIHMNMFLAFGLRAVFSLLKNMLLVNDLGFANDVNQTGADIKFVEAGTHWECKVFFSLFHYIIFASVMWLFNEGLYLQLILSIAVFADKTKMRWFVLIGWGIPLCFVLPWVVCRIYLDDMLCWNVHVYKSLYWILHAPMVSSVAINFVIFINIVRILFTKLRATNCPESKMFRYRKLAKSTLILIPLFAVYYMIFIWLPDDINPTAELFKIYIEMLFNSFQGALVALLFCFLNHEVQHELRKKWERRILRNTGSRRNTASHHSLFFRSSESRDYQSRDHTSRKEKKRGSVKDCRKRSHQLSSISEEPHTGTPSSKHSAQNGATQNIYMNRLHLDDVDKSLVPRDPPSSLAERLRSVADINFSDTSSNNAPLVISNKNVQSADDIFSPPDEIDTGFTAPPHPGDLLLVTPLPDFAVLPVHLKTWSLEPQDLRGLNGNIVSSMAARKATQDASPFNDDTNKTNGFTSFADQNLILSNTIDTSVLS</sequence>
<dbReference type="PROSITE" id="PS50261">
    <property type="entry name" value="G_PROTEIN_RECEP_F2_4"/>
    <property type="match status" value="1"/>
</dbReference>
<evidence type="ECO:0000259" key="13">
    <source>
        <dbReference type="PROSITE" id="PS50227"/>
    </source>
</evidence>
<evidence type="ECO:0000256" key="9">
    <source>
        <dbReference type="ARBA" id="ARBA00023180"/>
    </source>
</evidence>
<dbReference type="AlphaFoldDB" id="A0AAV2H233"/>
<keyword evidence="3" id="KW-1003">Cell membrane</keyword>
<feature type="domain" description="G-protein coupled receptors family 2 profile 1" evidence="13">
    <location>
        <begin position="43"/>
        <end position="126"/>
    </location>
</feature>
<evidence type="ECO:0000256" key="7">
    <source>
        <dbReference type="ARBA" id="ARBA00023136"/>
    </source>
</evidence>
<keyword evidence="5 12" id="KW-1133">Transmembrane helix</keyword>
<comment type="subcellular location">
    <subcellularLocation>
        <location evidence="1">Cell membrane</location>
        <topology evidence="1">Multi-pass membrane protein</topology>
    </subcellularLocation>
</comment>
<dbReference type="InterPro" id="IPR000832">
    <property type="entry name" value="GPCR_2_secretin-like"/>
</dbReference>
<evidence type="ECO:0000313" key="16">
    <source>
        <dbReference type="Proteomes" id="UP001497497"/>
    </source>
</evidence>
<dbReference type="Pfam" id="PF00002">
    <property type="entry name" value="7tm_2"/>
    <property type="match status" value="1"/>
</dbReference>
<comment type="similarity">
    <text evidence="2">Belongs to the G-protein coupled receptor 2 family.</text>
</comment>
<dbReference type="SMART" id="SM00008">
    <property type="entry name" value="HormR"/>
    <property type="match status" value="1"/>
</dbReference>
<keyword evidence="7 12" id="KW-0472">Membrane</keyword>
<dbReference type="SUPFAM" id="SSF111418">
    <property type="entry name" value="Hormone receptor domain"/>
    <property type="match status" value="1"/>
</dbReference>
<keyword evidence="8" id="KW-0675">Receptor</keyword>
<evidence type="ECO:0000256" key="6">
    <source>
        <dbReference type="ARBA" id="ARBA00023040"/>
    </source>
</evidence>
<dbReference type="InterPro" id="IPR017983">
    <property type="entry name" value="GPCR_2_secretin-like_CS"/>
</dbReference>
<evidence type="ECO:0000256" key="12">
    <source>
        <dbReference type="SAM" id="Phobius"/>
    </source>
</evidence>
<dbReference type="GO" id="GO:0007166">
    <property type="term" value="P:cell surface receptor signaling pathway"/>
    <property type="evidence" value="ECO:0007669"/>
    <property type="project" value="InterPro"/>
</dbReference>
<feature type="transmembrane region" description="Helical" evidence="12">
    <location>
        <begin position="178"/>
        <end position="197"/>
    </location>
</feature>
<evidence type="ECO:0000256" key="11">
    <source>
        <dbReference type="SAM" id="MobiDB-lite"/>
    </source>
</evidence>
<keyword evidence="16" id="KW-1185">Reference proteome</keyword>
<protein>
    <submittedName>
        <fullName evidence="15">Uncharacterized protein</fullName>
    </submittedName>
</protein>
<dbReference type="PANTHER" id="PTHR45620">
    <property type="entry name" value="PDF RECEPTOR-LIKE PROTEIN-RELATED"/>
    <property type="match status" value="1"/>
</dbReference>
<evidence type="ECO:0000256" key="10">
    <source>
        <dbReference type="ARBA" id="ARBA00023224"/>
    </source>
</evidence>
<feature type="transmembrane region" description="Helical" evidence="12">
    <location>
        <begin position="353"/>
        <end position="373"/>
    </location>
</feature>
<dbReference type="InterPro" id="IPR036445">
    <property type="entry name" value="GPCR_2_extracell_dom_sf"/>
</dbReference>
<feature type="compositionally biased region" description="Basic and acidic residues" evidence="11">
    <location>
        <begin position="443"/>
        <end position="466"/>
    </location>
</feature>
<keyword evidence="4 12" id="KW-0812">Transmembrane</keyword>